<comment type="caution">
    <text evidence="8">The sequence shown here is derived from an EMBL/GenBank/DDBJ whole genome shotgun (WGS) entry which is preliminary data.</text>
</comment>
<keyword evidence="1 8" id="KW-0808">Transferase</keyword>
<dbReference type="PROSITE" id="PS00108">
    <property type="entry name" value="PROTEIN_KINASE_ST"/>
    <property type="match status" value="1"/>
</dbReference>
<evidence type="ECO:0000256" key="5">
    <source>
        <dbReference type="SAM" id="MobiDB-lite"/>
    </source>
</evidence>
<dbReference type="PROSITE" id="PS50011">
    <property type="entry name" value="PROTEIN_KINASE_DOM"/>
    <property type="match status" value="1"/>
</dbReference>
<dbReference type="PANTHER" id="PTHR43289:SF6">
    <property type="entry name" value="SERINE_THREONINE-PROTEIN KINASE NEKL-3"/>
    <property type="match status" value="1"/>
</dbReference>
<dbReference type="CDD" id="cd14014">
    <property type="entry name" value="STKc_PknB_like"/>
    <property type="match status" value="1"/>
</dbReference>
<dbReference type="Gene3D" id="1.10.510.10">
    <property type="entry name" value="Transferase(Phosphotransferase) domain 1"/>
    <property type="match status" value="1"/>
</dbReference>
<evidence type="ECO:0000313" key="9">
    <source>
        <dbReference type="Proteomes" id="UP001160301"/>
    </source>
</evidence>
<dbReference type="PANTHER" id="PTHR43289">
    <property type="entry name" value="MITOGEN-ACTIVATED PROTEIN KINASE KINASE KINASE 20-RELATED"/>
    <property type="match status" value="1"/>
</dbReference>
<feature type="domain" description="Protein kinase" evidence="7">
    <location>
        <begin position="27"/>
        <end position="287"/>
    </location>
</feature>
<dbReference type="InterPro" id="IPR000719">
    <property type="entry name" value="Prot_kinase_dom"/>
</dbReference>
<evidence type="ECO:0000256" key="1">
    <source>
        <dbReference type="ARBA" id="ARBA00022679"/>
    </source>
</evidence>
<dbReference type="GO" id="GO:0004674">
    <property type="term" value="F:protein serine/threonine kinase activity"/>
    <property type="evidence" value="ECO:0007669"/>
    <property type="project" value="UniProtKB-EC"/>
</dbReference>
<evidence type="ECO:0000313" key="8">
    <source>
        <dbReference type="EMBL" id="MDI1431107.1"/>
    </source>
</evidence>
<keyword evidence="3 8" id="KW-0418">Kinase</keyword>
<dbReference type="InterPro" id="IPR011009">
    <property type="entry name" value="Kinase-like_dom_sf"/>
</dbReference>
<keyword evidence="2" id="KW-0547">Nucleotide-binding</keyword>
<keyword evidence="6" id="KW-0472">Membrane</keyword>
<keyword evidence="4" id="KW-0067">ATP-binding</keyword>
<dbReference type="EMBL" id="JARZHI010000012">
    <property type="protein sequence ID" value="MDI1431107.1"/>
    <property type="molecule type" value="Genomic_DNA"/>
</dbReference>
<proteinExistence type="predicted"/>
<sequence>MRDQQAPGTGEPARYEPKVGDSIDERYQLVQEIAYGHSYSRIFSARAAPLILKFPQPGQDQRFKREVAIHLDLRHENIVRVYGHGTHEGRPFMALEHAGAVNLHQVLAKYIEQRRLPPIQDVQHVFRALASALAYIRAEQVVHRDIKPANVCLMARGDEPAVRIKLIDFGIAKHAKSPAITGEDRLLGTEPYMCPEMSPKHPERKAVHYHADLWSVAVVLHELLAGKQLFPHGVPDRYAGYGSIAKGGSPSPGLEFFKDFFDRALHRDIEKRFETIEEMCETAAACFERALSTTDPSAPSLASIVRDLQGNLLEPVKLAVVVPRRQSSVTSELLKHREQRGRSRMRWLLPVGAVVTVVAVGVAFWAGQQQGRPTPTSKEVTAESAQSVPSGAPEPSAVVSATASANPSARASVAPPPSVSVVPSTIMPPRTSTLKAKVLTSSAIDNPSGLCKKERLDVDAGVYRCIKR</sequence>
<evidence type="ECO:0000256" key="4">
    <source>
        <dbReference type="ARBA" id="ARBA00022840"/>
    </source>
</evidence>
<organism evidence="8 9">
    <name type="scientific">Polyangium sorediatum</name>
    <dbReference type="NCBI Taxonomy" id="889274"/>
    <lineage>
        <taxon>Bacteria</taxon>
        <taxon>Pseudomonadati</taxon>
        <taxon>Myxococcota</taxon>
        <taxon>Polyangia</taxon>
        <taxon>Polyangiales</taxon>
        <taxon>Polyangiaceae</taxon>
        <taxon>Polyangium</taxon>
    </lineage>
</organism>
<dbReference type="Proteomes" id="UP001160301">
    <property type="component" value="Unassembled WGS sequence"/>
</dbReference>
<keyword evidence="6" id="KW-1133">Transmembrane helix</keyword>
<name>A0ABT6NS02_9BACT</name>
<dbReference type="Pfam" id="PF00069">
    <property type="entry name" value="Pkinase"/>
    <property type="match status" value="1"/>
</dbReference>
<dbReference type="EC" id="2.7.11.1" evidence="8"/>
<feature type="transmembrane region" description="Helical" evidence="6">
    <location>
        <begin position="347"/>
        <end position="367"/>
    </location>
</feature>
<dbReference type="SMART" id="SM00220">
    <property type="entry name" value="S_TKc"/>
    <property type="match status" value="1"/>
</dbReference>
<feature type="region of interest" description="Disordered" evidence="5">
    <location>
        <begin position="369"/>
        <end position="403"/>
    </location>
</feature>
<dbReference type="SUPFAM" id="SSF56112">
    <property type="entry name" value="Protein kinase-like (PK-like)"/>
    <property type="match status" value="1"/>
</dbReference>
<evidence type="ECO:0000256" key="2">
    <source>
        <dbReference type="ARBA" id="ARBA00022741"/>
    </source>
</evidence>
<dbReference type="InterPro" id="IPR008271">
    <property type="entry name" value="Ser/Thr_kinase_AS"/>
</dbReference>
<protein>
    <submittedName>
        <fullName evidence="8">Serine/threonine-protein kinase</fullName>
        <ecNumber evidence="8">2.7.11.1</ecNumber>
    </submittedName>
</protein>
<evidence type="ECO:0000256" key="6">
    <source>
        <dbReference type="SAM" id="Phobius"/>
    </source>
</evidence>
<dbReference type="RefSeq" id="WP_136971986.1">
    <property type="nucleotide sequence ID" value="NZ_JARZHI010000012.1"/>
</dbReference>
<feature type="compositionally biased region" description="Polar residues" evidence="5">
    <location>
        <begin position="372"/>
        <end position="389"/>
    </location>
</feature>
<reference evidence="8 9" key="1">
    <citation type="submission" date="2023-04" db="EMBL/GenBank/DDBJ databases">
        <title>The genome sequence of Polyangium sorediatum DSM14670.</title>
        <authorList>
            <person name="Zhang X."/>
        </authorList>
    </citation>
    <scope>NUCLEOTIDE SEQUENCE [LARGE SCALE GENOMIC DNA]</scope>
    <source>
        <strain evidence="8 9">DSM 14670</strain>
    </source>
</reference>
<evidence type="ECO:0000259" key="7">
    <source>
        <dbReference type="PROSITE" id="PS50011"/>
    </source>
</evidence>
<keyword evidence="6" id="KW-0812">Transmembrane</keyword>
<keyword evidence="9" id="KW-1185">Reference proteome</keyword>
<gene>
    <name evidence="8" type="ORF">QHF89_16555</name>
</gene>
<accession>A0ABT6NS02</accession>
<evidence type="ECO:0000256" key="3">
    <source>
        <dbReference type="ARBA" id="ARBA00022777"/>
    </source>
</evidence>